<reference evidence="3 4" key="1">
    <citation type="submission" date="2018-10" db="EMBL/GenBank/DDBJ databases">
        <title>Genomic Encyclopedia of Archaeal and Bacterial Type Strains, Phase II (KMG-II): from individual species to whole genera.</title>
        <authorList>
            <person name="Goeker M."/>
        </authorList>
    </citation>
    <scope>NUCLEOTIDE SEQUENCE [LARGE SCALE GENOMIC DNA]</scope>
    <source>
        <strain evidence="3 4">RP-AC37</strain>
    </source>
</reference>
<evidence type="ECO:0000259" key="2">
    <source>
        <dbReference type="Pfam" id="PF01882"/>
    </source>
</evidence>
<feature type="domain" description="DUF58" evidence="2">
    <location>
        <begin position="195"/>
        <end position="370"/>
    </location>
</feature>
<comment type="caution">
    <text evidence="3">The sequence shown here is derived from an EMBL/GenBank/DDBJ whole genome shotgun (WGS) entry which is preliminary data.</text>
</comment>
<dbReference type="InParanoid" id="A0A420XQL8"/>
<gene>
    <name evidence="3" type="ORF">CLV35_1972</name>
</gene>
<dbReference type="OrthoDB" id="9776116at2"/>
<dbReference type="Proteomes" id="UP000281955">
    <property type="component" value="Unassembled WGS sequence"/>
</dbReference>
<dbReference type="Pfam" id="PF01882">
    <property type="entry name" value="DUF58"/>
    <property type="match status" value="1"/>
</dbReference>
<feature type="region of interest" description="Disordered" evidence="1">
    <location>
        <begin position="123"/>
        <end position="153"/>
    </location>
</feature>
<dbReference type="PANTHER" id="PTHR33608">
    <property type="entry name" value="BLL2464 PROTEIN"/>
    <property type="match status" value="1"/>
</dbReference>
<sequence length="428" mass="45413">MSLPAAPEARWLPSRVVVEVLAAGLVVLAVGAVVGRPDVAVLAVAPLLTAERLLRSRPSGVALASSAAEAGEAGTLTTTAQVQVPPATVALVVRAQLPTGRPAEAVVAVRGGRRTLRATTASLRTGPVPAPDLEHVAVGPGAGSRSAVTTERPRTLRIAPRARPLPAAPVPSRLRGVAGSHESRRPGEGGSLRDVHPFGPGDRMSRIDWRTTARRSPQLEQLYVRRTLGLAEATVTLVVDSRDEVGPDPTTWGLGGGLPGSERTSLDLAREAAASLAQLYLSQGDRLALEDLGRRRHPGRPGSGRRHVARVLDALAQMAPEGEPLRRVRAPRIAAGSLVYVLSTFLDPEAALVAEQWAASGHRVVAVDVLPRLVPRRLDGRQRLAMRVVTMRREDRLAALAAAGVPTVRWSEDPARDLLALARLERRR</sequence>
<keyword evidence="4" id="KW-1185">Reference proteome</keyword>
<feature type="compositionally biased region" description="Low complexity" evidence="1">
    <location>
        <begin position="165"/>
        <end position="175"/>
    </location>
</feature>
<dbReference type="InterPro" id="IPR002881">
    <property type="entry name" value="DUF58"/>
</dbReference>
<feature type="region of interest" description="Disordered" evidence="1">
    <location>
        <begin position="165"/>
        <end position="212"/>
    </location>
</feature>
<accession>A0A420XQL8</accession>
<name>A0A420XQL8_9ACTN</name>
<dbReference type="AlphaFoldDB" id="A0A420XQL8"/>
<dbReference type="RefSeq" id="WP_147431922.1">
    <property type="nucleotide sequence ID" value="NZ_RBWV01000011.1"/>
</dbReference>
<organism evidence="3 4">
    <name type="scientific">Motilibacter peucedani</name>
    <dbReference type="NCBI Taxonomy" id="598650"/>
    <lineage>
        <taxon>Bacteria</taxon>
        <taxon>Bacillati</taxon>
        <taxon>Actinomycetota</taxon>
        <taxon>Actinomycetes</taxon>
        <taxon>Motilibacterales</taxon>
        <taxon>Motilibacteraceae</taxon>
        <taxon>Motilibacter</taxon>
    </lineage>
</organism>
<dbReference type="PANTHER" id="PTHR33608:SF14">
    <property type="entry name" value="POSSIBLE CONSERVED SECRETED PROTEIN"/>
    <property type="match status" value="1"/>
</dbReference>
<protein>
    <submittedName>
        <fullName evidence="3">Uncharacterized protein (DUF58 family)</fullName>
    </submittedName>
</protein>
<evidence type="ECO:0000256" key="1">
    <source>
        <dbReference type="SAM" id="MobiDB-lite"/>
    </source>
</evidence>
<dbReference type="EMBL" id="RBWV01000011">
    <property type="protein sequence ID" value="RKS75502.1"/>
    <property type="molecule type" value="Genomic_DNA"/>
</dbReference>
<evidence type="ECO:0000313" key="4">
    <source>
        <dbReference type="Proteomes" id="UP000281955"/>
    </source>
</evidence>
<evidence type="ECO:0000313" key="3">
    <source>
        <dbReference type="EMBL" id="RKS75502.1"/>
    </source>
</evidence>
<proteinExistence type="predicted"/>
<feature type="compositionally biased region" description="Basic and acidic residues" evidence="1">
    <location>
        <begin position="181"/>
        <end position="196"/>
    </location>
</feature>